<name>A0A550CZI2_9AGAR</name>
<sequence length="455" mass="51300">MARKGDAPSASDSTTAHPHAPFINRLHAELLSYIFDLCVELKSGPAPALRLAQVCPMWRALAFDTTSLWEELFIPWEQFYSGAIPGPARQVEEWFKRAAPRTLALEIYVPYGWLVDDYVAELEVLQDPQVFPTHRLRELTMPLDLLERTELVRRRASVFPVLQSLHLYVLEDDSIRLDAPLEAFRDCPCLRQVHLDLAGDNGGHADENFPLPWASLRTLYLVVGSEDAGMNIVHDCTNLETLTLEAYNQDATPTAAMVTLPRLQSLSLLIDYHLPTWVLRSLALPNLTSFSMVNDMRNLQDIAANVHLAAFLARSPRITQLTLKGVSLQTDAFVLILQCIPALEVLTLDVHSVEHPDDILDVLTATHDAPVPCRNLVQLNMRIDGLGHNKTQAFMERFIVMVHSRCNTRDVTCEVACLRHVQVWTQHEFVQGGTGWCGRLMQLQDDDLEIDVYNS</sequence>
<proteinExistence type="predicted"/>
<evidence type="ECO:0000313" key="2">
    <source>
        <dbReference type="Proteomes" id="UP000320762"/>
    </source>
</evidence>
<gene>
    <name evidence="1" type="ORF">BD626DRAFT_476612</name>
</gene>
<dbReference type="InterPro" id="IPR032675">
    <property type="entry name" value="LRR_dom_sf"/>
</dbReference>
<evidence type="ECO:0000313" key="1">
    <source>
        <dbReference type="EMBL" id="TRM70201.1"/>
    </source>
</evidence>
<protein>
    <submittedName>
        <fullName evidence="1">Uncharacterized protein</fullName>
    </submittedName>
</protein>
<accession>A0A550CZI2</accession>
<dbReference type="Gene3D" id="1.20.1280.50">
    <property type="match status" value="1"/>
</dbReference>
<dbReference type="PANTHER" id="PTHR38926:SF5">
    <property type="entry name" value="F-BOX AND LEUCINE-RICH REPEAT PROTEIN 6"/>
    <property type="match status" value="1"/>
</dbReference>
<dbReference type="OrthoDB" id="2269034at2759"/>
<dbReference type="SUPFAM" id="SSF81383">
    <property type="entry name" value="F-box domain"/>
    <property type="match status" value="1"/>
</dbReference>
<dbReference type="Gene3D" id="3.80.10.10">
    <property type="entry name" value="Ribonuclease Inhibitor"/>
    <property type="match status" value="1"/>
</dbReference>
<dbReference type="PANTHER" id="PTHR38926">
    <property type="entry name" value="F-BOX DOMAIN CONTAINING PROTEIN, EXPRESSED"/>
    <property type="match status" value="1"/>
</dbReference>
<dbReference type="Proteomes" id="UP000320762">
    <property type="component" value="Unassembled WGS sequence"/>
</dbReference>
<dbReference type="SUPFAM" id="SSF52047">
    <property type="entry name" value="RNI-like"/>
    <property type="match status" value="1"/>
</dbReference>
<keyword evidence="2" id="KW-1185">Reference proteome</keyword>
<organism evidence="1 2">
    <name type="scientific">Schizophyllum amplum</name>
    <dbReference type="NCBI Taxonomy" id="97359"/>
    <lineage>
        <taxon>Eukaryota</taxon>
        <taxon>Fungi</taxon>
        <taxon>Dikarya</taxon>
        <taxon>Basidiomycota</taxon>
        <taxon>Agaricomycotina</taxon>
        <taxon>Agaricomycetes</taxon>
        <taxon>Agaricomycetidae</taxon>
        <taxon>Agaricales</taxon>
        <taxon>Schizophyllaceae</taxon>
        <taxon>Schizophyllum</taxon>
    </lineage>
</organism>
<reference evidence="1 2" key="1">
    <citation type="journal article" date="2019" name="New Phytol.">
        <title>Comparative genomics reveals unique wood-decay strategies and fruiting body development in the Schizophyllaceae.</title>
        <authorList>
            <person name="Almasi E."/>
            <person name="Sahu N."/>
            <person name="Krizsan K."/>
            <person name="Balint B."/>
            <person name="Kovacs G.M."/>
            <person name="Kiss B."/>
            <person name="Cseklye J."/>
            <person name="Drula E."/>
            <person name="Henrissat B."/>
            <person name="Nagy I."/>
            <person name="Chovatia M."/>
            <person name="Adam C."/>
            <person name="LaButti K."/>
            <person name="Lipzen A."/>
            <person name="Riley R."/>
            <person name="Grigoriev I.V."/>
            <person name="Nagy L.G."/>
        </authorList>
    </citation>
    <scope>NUCLEOTIDE SEQUENCE [LARGE SCALE GENOMIC DNA]</scope>
    <source>
        <strain evidence="1 2">NL-1724</strain>
    </source>
</reference>
<dbReference type="EMBL" id="VDMD01000001">
    <property type="protein sequence ID" value="TRM70201.1"/>
    <property type="molecule type" value="Genomic_DNA"/>
</dbReference>
<dbReference type="AlphaFoldDB" id="A0A550CZI2"/>
<dbReference type="InterPro" id="IPR036047">
    <property type="entry name" value="F-box-like_dom_sf"/>
</dbReference>
<comment type="caution">
    <text evidence="1">The sequence shown here is derived from an EMBL/GenBank/DDBJ whole genome shotgun (WGS) entry which is preliminary data.</text>
</comment>